<organism evidence="1 2">
    <name type="scientific">Mycobacterium marinum</name>
    <dbReference type="NCBI Taxonomy" id="1781"/>
    <lineage>
        <taxon>Bacteria</taxon>
        <taxon>Bacillati</taxon>
        <taxon>Actinomycetota</taxon>
        <taxon>Actinomycetes</taxon>
        <taxon>Mycobacteriales</taxon>
        <taxon>Mycobacteriaceae</taxon>
        <taxon>Mycobacterium</taxon>
        <taxon>Mycobacterium ulcerans group</taxon>
    </lineage>
</organism>
<evidence type="ECO:0000313" key="1">
    <source>
        <dbReference type="EMBL" id="RFZ41391.1"/>
    </source>
</evidence>
<sequence length="58" mass="6190">MAATPASLHLEPGEPTLGLWCPTCLLPSGYEVRVYAFSASRCGLIGTIRRCHDCGTPI</sequence>
<reference evidence="1 2" key="1">
    <citation type="journal article" date="2018" name="Sci. Rep.">
        <title>Extensive genomic diversity among Mycobacterium marinum strains revealed by whole genome sequencing.</title>
        <authorList>
            <person name="Das S."/>
            <person name="Pettersson B.M."/>
            <person name="Behra P.R."/>
            <person name="Mallick A."/>
            <person name="Cheramie M."/>
            <person name="Ramesh M."/>
            <person name="Shirreff L."/>
            <person name="DuCote T."/>
            <person name="Dasgupta S."/>
            <person name="Ennis D.G."/>
            <person name="Kirsebom L.A."/>
        </authorList>
    </citation>
    <scope>NUCLEOTIDE SEQUENCE [LARGE SCALE GENOMIC DNA]</scope>
    <source>
        <strain evidence="1 2">Davis1</strain>
    </source>
</reference>
<protein>
    <submittedName>
        <fullName evidence="1">Uncharacterized protein</fullName>
    </submittedName>
</protein>
<dbReference type="EMBL" id="PEDF01000080">
    <property type="protein sequence ID" value="RFZ41391.1"/>
    <property type="molecule type" value="Genomic_DNA"/>
</dbReference>
<comment type="caution">
    <text evidence="1">The sequence shown here is derived from an EMBL/GenBank/DDBJ whole genome shotgun (WGS) entry which is preliminary data.</text>
</comment>
<gene>
    <name evidence="1" type="ORF">DAVIS_02660</name>
</gene>
<dbReference type="AlphaFoldDB" id="A0A3E2MW67"/>
<proteinExistence type="predicted"/>
<dbReference type="Proteomes" id="UP000257451">
    <property type="component" value="Unassembled WGS sequence"/>
</dbReference>
<name>A0A3E2MW67_MYCMR</name>
<evidence type="ECO:0000313" key="2">
    <source>
        <dbReference type="Proteomes" id="UP000257451"/>
    </source>
</evidence>
<accession>A0A3E2MW67</accession>